<evidence type="ECO:0000313" key="10">
    <source>
        <dbReference type="Proteomes" id="UP000030907"/>
    </source>
</evidence>
<keyword evidence="2" id="KW-0229">DNA integration</keyword>
<dbReference type="AlphaFoldDB" id="A0A0A7PEN2"/>
<dbReference type="STRING" id="1515612.SKP52_07805"/>
<evidence type="ECO:0000256" key="2">
    <source>
        <dbReference type="ARBA" id="ARBA00022908"/>
    </source>
</evidence>
<dbReference type="InterPro" id="IPR010998">
    <property type="entry name" value="Integrase_recombinase_N"/>
</dbReference>
<evidence type="ECO:0000313" key="9">
    <source>
        <dbReference type="EMBL" id="AJA08480.1"/>
    </source>
</evidence>
<dbReference type="InterPro" id="IPR011010">
    <property type="entry name" value="DNA_brk_join_enz"/>
</dbReference>
<feature type="region of interest" description="Disordered" evidence="6">
    <location>
        <begin position="155"/>
        <end position="175"/>
    </location>
</feature>
<dbReference type="InterPro" id="IPR046668">
    <property type="entry name" value="DUF6538"/>
</dbReference>
<dbReference type="CDD" id="cd01184">
    <property type="entry name" value="INT_C_like_1"/>
    <property type="match status" value="1"/>
</dbReference>
<dbReference type="PANTHER" id="PTHR30349">
    <property type="entry name" value="PHAGE INTEGRASE-RELATED"/>
    <property type="match status" value="1"/>
</dbReference>
<gene>
    <name evidence="9" type="ORF">SKP52_07805</name>
</gene>
<dbReference type="GO" id="GO:0015074">
    <property type="term" value="P:DNA integration"/>
    <property type="evidence" value="ECO:0007669"/>
    <property type="project" value="UniProtKB-KW"/>
</dbReference>
<feature type="domain" description="Core-binding (CB)" evidence="8">
    <location>
        <begin position="177"/>
        <end position="256"/>
    </location>
</feature>
<dbReference type="Pfam" id="PF13102">
    <property type="entry name" value="Phage_int_SAM_5"/>
    <property type="match status" value="1"/>
</dbReference>
<dbReference type="HOGENOM" id="CLU_022238_3_0_5"/>
<evidence type="ECO:0000259" key="7">
    <source>
        <dbReference type="PROSITE" id="PS51898"/>
    </source>
</evidence>
<dbReference type="GO" id="GO:0006310">
    <property type="term" value="P:DNA recombination"/>
    <property type="evidence" value="ECO:0007669"/>
    <property type="project" value="UniProtKB-KW"/>
</dbReference>
<organism evidence="9 10">
    <name type="scientific">Sphingopyxis fribergensis</name>
    <dbReference type="NCBI Taxonomy" id="1515612"/>
    <lineage>
        <taxon>Bacteria</taxon>
        <taxon>Pseudomonadati</taxon>
        <taxon>Pseudomonadota</taxon>
        <taxon>Alphaproteobacteria</taxon>
        <taxon>Sphingomonadales</taxon>
        <taxon>Sphingomonadaceae</taxon>
        <taxon>Sphingopyxis</taxon>
    </lineage>
</organism>
<evidence type="ECO:0000256" key="6">
    <source>
        <dbReference type="SAM" id="MobiDB-lite"/>
    </source>
</evidence>
<dbReference type="KEGG" id="sphk:SKP52_07805"/>
<evidence type="ECO:0008006" key="11">
    <source>
        <dbReference type="Google" id="ProtNLM"/>
    </source>
</evidence>
<evidence type="ECO:0000256" key="5">
    <source>
        <dbReference type="PROSITE-ProRule" id="PRU01248"/>
    </source>
</evidence>
<dbReference type="InterPro" id="IPR013762">
    <property type="entry name" value="Integrase-like_cat_sf"/>
</dbReference>
<dbReference type="InterPro" id="IPR002104">
    <property type="entry name" value="Integrase_catalytic"/>
</dbReference>
<proteinExistence type="inferred from homology"/>
<dbReference type="EMBL" id="CP009122">
    <property type="protein sequence ID" value="AJA08480.1"/>
    <property type="molecule type" value="Genomic_DNA"/>
</dbReference>
<reference evidence="9 10" key="1">
    <citation type="journal article" date="2015" name="Int. J. Syst. Evol. Microbiol.">
        <title>Description of Sphingopyxis fribergensis sp. nov. - a soil bacterium with the ability to degrade styrene and phenylacetic acid.</title>
        <authorList>
            <person name="Oelschlagel M."/>
            <person name="Ruckert C."/>
            <person name="Kalinowski J."/>
            <person name="Schmidt G."/>
            <person name="Schlomann M."/>
            <person name="Tischler D."/>
        </authorList>
    </citation>
    <scope>NUCLEOTIDE SEQUENCE [LARGE SCALE GENOMIC DNA]</scope>
    <source>
        <strain evidence="9 10">Kp5.2</strain>
    </source>
</reference>
<dbReference type="Proteomes" id="UP000030907">
    <property type="component" value="Chromosome"/>
</dbReference>
<keyword evidence="10" id="KW-1185">Reference proteome</keyword>
<dbReference type="PANTHER" id="PTHR30349:SF41">
    <property type="entry name" value="INTEGRASE_RECOMBINASE PROTEIN MJ0367-RELATED"/>
    <property type="match status" value="1"/>
</dbReference>
<dbReference type="InterPro" id="IPR050090">
    <property type="entry name" value="Tyrosine_recombinase_XerCD"/>
</dbReference>
<dbReference type="InterPro" id="IPR044068">
    <property type="entry name" value="CB"/>
</dbReference>
<keyword evidence="4" id="KW-0233">DNA recombination</keyword>
<dbReference type="PROSITE" id="PS51898">
    <property type="entry name" value="TYR_RECOMBINASE"/>
    <property type="match status" value="1"/>
</dbReference>
<feature type="domain" description="Tyr recombinase" evidence="7">
    <location>
        <begin position="279"/>
        <end position="489"/>
    </location>
</feature>
<evidence type="ECO:0000259" key="8">
    <source>
        <dbReference type="PROSITE" id="PS51900"/>
    </source>
</evidence>
<dbReference type="Gene3D" id="1.10.443.10">
    <property type="entry name" value="Intergrase catalytic core"/>
    <property type="match status" value="1"/>
</dbReference>
<dbReference type="PROSITE" id="PS51900">
    <property type="entry name" value="CB"/>
    <property type="match status" value="1"/>
</dbReference>
<protein>
    <recommendedName>
        <fullName evidence="11">Phage integrase</fullName>
    </recommendedName>
</protein>
<keyword evidence="3 5" id="KW-0238">DNA-binding</keyword>
<name>A0A0A7PEN2_9SPHN</name>
<evidence type="ECO:0000256" key="1">
    <source>
        <dbReference type="ARBA" id="ARBA00008857"/>
    </source>
</evidence>
<dbReference type="Gene3D" id="1.10.150.130">
    <property type="match status" value="1"/>
</dbReference>
<accession>A0A0A7PEN2</accession>
<dbReference type="Pfam" id="PF20172">
    <property type="entry name" value="DUF6538"/>
    <property type="match status" value="1"/>
</dbReference>
<dbReference type="GO" id="GO:0003677">
    <property type="term" value="F:DNA binding"/>
    <property type="evidence" value="ECO:0007669"/>
    <property type="project" value="UniProtKB-UniRule"/>
</dbReference>
<dbReference type="InterPro" id="IPR025269">
    <property type="entry name" value="SAM-like_dom"/>
</dbReference>
<dbReference type="SUPFAM" id="SSF56349">
    <property type="entry name" value="DNA breaking-rejoining enzymes"/>
    <property type="match status" value="1"/>
</dbReference>
<comment type="similarity">
    <text evidence="1">Belongs to the 'phage' integrase family.</text>
</comment>
<evidence type="ECO:0000256" key="3">
    <source>
        <dbReference type="ARBA" id="ARBA00023125"/>
    </source>
</evidence>
<sequence>MPSGLLRRDGRYSIRRRIPVDLIDAYGGRQMIVRALGTSDPQEARELRDEAWAKLTAEFKAMRAEIAGKVGGEPPAPEPTKRVYSKTPDIGRAARRVESERREAFEAGRLREWYEERQEEMERHEGVLSGEVEAWLPFYDHEVRLGALQAALDGKWRPARPDPQPVTTEAPKGAAAQSMSDIVDKWAAEQGPRSKTLRKTRVIIAEFDTLTKGVAIGAVTPDHVQAYKEQLVASGVAPATGNNKLNLLRAVIRYALASRIIKADPCDGISIKPGKGRAKSRIAYERDHLAALFGSAVWSADERPVAGKGEAAYWLPLLSLYSGARLEELGQLRLTDIGPETYLAAGDGEAVATVFRIVEDGADGLTVKNAGSIRRVPVHPELIRLGFLRYVDSLRVAGEKWLFPDLDPDRDGTRTAAWSKWYGRWLRTKAKIEDKRVTFHSFRHSFKHYARQVGIAPDVQNEITGHDTGDIADDYGGLSYPLHPLVEAMDRYRIPGFTPPAPPPAFRSPV</sequence>
<evidence type="ECO:0000256" key="4">
    <source>
        <dbReference type="ARBA" id="ARBA00023172"/>
    </source>
</evidence>